<reference evidence="1 2" key="1">
    <citation type="submission" date="2018-12" db="EMBL/GenBank/DDBJ databases">
        <authorList>
            <person name="Feng G."/>
            <person name="Zhu H."/>
        </authorList>
    </citation>
    <scope>NUCLEOTIDE SEQUENCE [LARGE SCALE GENOMIC DNA]</scope>
    <source>
        <strain evidence="1 2">LMG 26000</strain>
    </source>
</reference>
<dbReference type="RefSeq" id="WP_125439419.1">
    <property type="nucleotide sequence ID" value="NZ_RWIU01000005.1"/>
</dbReference>
<dbReference type="AlphaFoldDB" id="A0A3R9MW90"/>
<dbReference type="OrthoDB" id="883024at2"/>
<evidence type="ECO:0000313" key="2">
    <source>
        <dbReference type="Proteomes" id="UP000270291"/>
    </source>
</evidence>
<name>A0A3R9MW90_9BACT</name>
<gene>
    <name evidence="1" type="ORF">EI293_15475</name>
</gene>
<comment type="caution">
    <text evidence="1">The sequence shown here is derived from an EMBL/GenBank/DDBJ whole genome shotgun (WGS) entry which is preliminary data.</text>
</comment>
<dbReference type="EMBL" id="RWIU01000005">
    <property type="protein sequence ID" value="RSK42320.1"/>
    <property type="molecule type" value="Genomic_DNA"/>
</dbReference>
<protein>
    <recommendedName>
        <fullName evidence="3">Lipoprotein</fullName>
    </recommendedName>
</protein>
<proteinExistence type="predicted"/>
<dbReference type="Proteomes" id="UP000270291">
    <property type="component" value="Unassembled WGS sequence"/>
</dbReference>
<sequence>MKRLSFPLLSATLLLLGCAKSPEKLRELAVQDFVRNRVSDPKNYFPGKFRYQPYTRRDSLLYLAQLARINGQPAPPAPTPADSVRIGTLVYHDYRDEMRNGVKVVDSGEYVVRPNGVVRLLIAESIRLKRLPK</sequence>
<accession>A0A3R9MW90</accession>
<keyword evidence="2" id="KW-1185">Reference proteome</keyword>
<dbReference type="PROSITE" id="PS51257">
    <property type="entry name" value="PROKAR_LIPOPROTEIN"/>
    <property type="match status" value="1"/>
</dbReference>
<evidence type="ECO:0000313" key="1">
    <source>
        <dbReference type="EMBL" id="RSK42320.1"/>
    </source>
</evidence>
<organism evidence="1 2">
    <name type="scientific">Hymenobacter perfusus</name>
    <dbReference type="NCBI Taxonomy" id="1236770"/>
    <lineage>
        <taxon>Bacteria</taxon>
        <taxon>Pseudomonadati</taxon>
        <taxon>Bacteroidota</taxon>
        <taxon>Cytophagia</taxon>
        <taxon>Cytophagales</taxon>
        <taxon>Hymenobacteraceae</taxon>
        <taxon>Hymenobacter</taxon>
    </lineage>
</organism>
<evidence type="ECO:0008006" key="3">
    <source>
        <dbReference type="Google" id="ProtNLM"/>
    </source>
</evidence>